<evidence type="ECO:0000256" key="3">
    <source>
        <dbReference type="ARBA" id="ARBA00022679"/>
    </source>
</evidence>
<keyword evidence="2" id="KW-0489">Methyltransferase</keyword>
<dbReference type="EC" id="2.1.1.-" evidence="5"/>
<reference evidence="8" key="1">
    <citation type="journal article" date="2019" name="Int. J. Syst. Evol. Microbiol.">
        <title>The Global Catalogue of Microorganisms (GCM) 10K type strain sequencing project: providing services to taxonomists for standard genome sequencing and annotation.</title>
        <authorList>
            <consortium name="The Broad Institute Genomics Platform"/>
            <consortium name="The Broad Institute Genome Sequencing Center for Infectious Disease"/>
            <person name="Wu L."/>
            <person name="Ma J."/>
        </authorList>
    </citation>
    <scope>NUCLEOTIDE SEQUENCE [LARGE SCALE GENOMIC DNA]</scope>
    <source>
        <strain evidence="8">CCM 8893</strain>
    </source>
</reference>
<comment type="similarity">
    <text evidence="1 5">Belongs to the N(4)/N(6)-methyltransferase family.</text>
</comment>
<dbReference type="EMBL" id="JBHSSO010000070">
    <property type="protein sequence ID" value="MFC6290702.1"/>
    <property type="molecule type" value="Genomic_DNA"/>
</dbReference>
<proteinExistence type="inferred from homology"/>
<dbReference type="InterPro" id="IPR029063">
    <property type="entry name" value="SAM-dependent_MTases_sf"/>
</dbReference>
<evidence type="ECO:0000313" key="7">
    <source>
        <dbReference type="EMBL" id="MFC6290702.1"/>
    </source>
</evidence>
<dbReference type="InterPro" id="IPR001091">
    <property type="entry name" value="RM_Methyltransferase"/>
</dbReference>
<comment type="caution">
    <text evidence="7">The sequence shown here is derived from an EMBL/GenBank/DDBJ whole genome shotgun (WGS) entry which is preliminary data.</text>
</comment>
<dbReference type="PRINTS" id="PR00508">
    <property type="entry name" value="S21N4MTFRASE"/>
</dbReference>
<keyword evidence="8" id="KW-1185">Reference proteome</keyword>
<feature type="domain" description="DNA methylase N-4/N-6" evidence="6">
    <location>
        <begin position="30"/>
        <end position="246"/>
    </location>
</feature>
<name>A0ABW1UDM7_9LACO</name>
<keyword evidence="4" id="KW-0680">Restriction system</keyword>
<sequence>MIQPFYNNKLIRLYQADSLEMMKTLPEESVDVVIADPPYFLSNGGTSNRGGKQVSVNKGDWDKVTEKYGDSERFNDLFLSETKRLLKPNGTIWVFGTMHNIFEIGYLLQKHKYRLLNNVTWQKLNPPPNLGRRMFTHSTENIIWASKSIKSKHYFNYDLMREYNGGKQMKDVWSTPVINKKERTFGQHPTQKPISIITRMIEASTTEEMTVLDPFVGSGTTAVACQILHRHCIGIDLSSEYLDIAKRRVQYEEGNLF</sequence>
<evidence type="ECO:0000256" key="5">
    <source>
        <dbReference type="RuleBase" id="RU362026"/>
    </source>
</evidence>
<accession>A0ABW1UDM7</accession>
<organism evidence="7 8">
    <name type="scientific">Levilactobacillus angrenensis</name>
    <dbReference type="NCBI Taxonomy" id="2486020"/>
    <lineage>
        <taxon>Bacteria</taxon>
        <taxon>Bacillati</taxon>
        <taxon>Bacillota</taxon>
        <taxon>Bacilli</taxon>
        <taxon>Lactobacillales</taxon>
        <taxon>Lactobacillaceae</taxon>
        <taxon>Levilactobacillus</taxon>
    </lineage>
</organism>
<dbReference type="PANTHER" id="PTHR13370">
    <property type="entry name" value="RNA METHYLASE-RELATED"/>
    <property type="match status" value="1"/>
</dbReference>
<dbReference type="Proteomes" id="UP001596258">
    <property type="component" value="Unassembled WGS sequence"/>
</dbReference>
<dbReference type="InterPro" id="IPR002052">
    <property type="entry name" value="DNA_methylase_N6_adenine_CS"/>
</dbReference>
<dbReference type="PROSITE" id="PS00092">
    <property type="entry name" value="N6_MTASE"/>
    <property type="match status" value="1"/>
</dbReference>
<dbReference type="RefSeq" id="WP_125575123.1">
    <property type="nucleotide sequence ID" value="NZ_JBHSSO010000070.1"/>
</dbReference>
<evidence type="ECO:0000259" key="6">
    <source>
        <dbReference type="Pfam" id="PF01555"/>
    </source>
</evidence>
<keyword evidence="3" id="KW-0808">Transferase</keyword>
<dbReference type="PANTHER" id="PTHR13370:SF3">
    <property type="entry name" value="TRNA (GUANINE(10)-N2)-METHYLTRANSFERASE HOMOLOG"/>
    <property type="match status" value="1"/>
</dbReference>
<gene>
    <name evidence="7" type="ORF">ACFP1M_11015</name>
</gene>
<evidence type="ECO:0000313" key="8">
    <source>
        <dbReference type="Proteomes" id="UP001596258"/>
    </source>
</evidence>
<dbReference type="Gene3D" id="3.40.50.150">
    <property type="entry name" value="Vaccinia Virus protein VP39"/>
    <property type="match status" value="1"/>
</dbReference>
<dbReference type="SUPFAM" id="SSF53335">
    <property type="entry name" value="S-adenosyl-L-methionine-dependent methyltransferases"/>
    <property type="match status" value="1"/>
</dbReference>
<protein>
    <recommendedName>
        <fullName evidence="5">Methyltransferase</fullName>
        <ecNumber evidence="5">2.1.1.-</ecNumber>
    </recommendedName>
</protein>
<evidence type="ECO:0000256" key="1">
    <source>
        <dbReference type="ARBA" id="ARBA00006594"/>
    </source>
</evidence>
<evidence type="ECO:0000256" key="2">
    <source>
        <dbReference type="ARBA" id="ARBA00022603"/>
    </source>
</evidence>
<dbReference type="InterPro" id="IPR002941">
    <property type="entry name" value="DNA_methylase_N4/N6"/>
</dbReference>
<evidence type="ECO:0000256" key="4">
    <source>
        <dbReference type="ARBA" id="ARBA00022747"/>
    </source>
</evidence>
<dbReference type="Pfam" id="PF01555">
    <property type="entry name" value="N6_N4_Mtase"/>
    <property type="match status" value="1"/>
</dbReference>